<reference evidence="2" key="2">
    <citation type="submission" date="2015-01" db="EMBL/GenBank/DDBJ databases">
        <title>Evolutionary Origins and Diversification of the Mycorrhizal Mutualists.</title>
        <authorList>
            <consortium name="DOE Joint Genome Institute"/>
            <consortium name="Mycorrhizal Genomics Consortium"/>
            <person name="Kohler A."/>
            <person name="Kuo A."/>
            <person name="Nagy L.G."/>
            <person name="Floudas D."/>
            <person name="Copeland A."/>
            <person name="Barry K.W."/>
            <person name="Cichocki N."/>
            <person name="Veneault-Fourrey C."/>
            <person name="LaButti K."/>
            <person name="Lindquist E.A."/>
            <person name="Lipzen A."/>
            <person name="Lundell T."/>
            <person name="Morin E."/>
            <person name="Murat C."/>
            <person name="Riley R."/>
            <person name="Ohm R."/>
            <person name="Sun H."/>
            <person name="Tunlid A."/>
            <person name="Henrissat B."/>
            <person name="Grigoriev I.V."/>
            <person name="Hibbett D.S."/>
            <person name="Martin F."/>
        </authorList>
    </citation>
    <scope>NUCLEOTIDE SEQUENCE [LARGE SCALE GENOMIC DNA]</scope>
    <source>
        <strain evidence="2">Marx 270</strain>
    </source>
</reference>
<proteinExistence type="predicted"/>
<keyword evidence="2" id="KW-1185">Reference proteome</keyword>
<gene>
    <name evidence="1" type="ORF">M404DRAFT_152637</name>
</gene>
<accession>A0A0C3IUI8</accession>
<dbReference type="EMBL" id="KN831995">
    <property type="protein sequence ID" value="KIO00533.1"/>
    <property type="molecule type" value="Genomic_DNA"/>
</dbReference>
<reference evidence="1 2" key="1">
    <citation type="submission" date="2014-04" db="EMBL/GenBank/DDBJ databases">
        <authorList>
            <consortium name="DOE Joint Genome Institute"/>
            <person name="Kuo A."/>
            <person name="Kohler A."/>
            <person name="Costa M.D."/>
            <person name="Nagy L.G."/>
            <person name="Floudas D."/>
            <person name="Copeland A."/>
            <person name="Barry K.W."/>
            <person name="Cichocki N."/>
            <person name="Veneault-Fourrey C."/>
            <person name="LaButti K."/>
            <person name="Lindquist E.A."/>
            <person name="Lipzen A."/>
            <person name="Lundell T."/>
            <person name="Morin E."/>
            <person name="Murat C."/>
            <person name="Sun H."/>
            <person name="Tunlid A."/>
            <person name="Henrissat B."/>
            <person name="Grigoriev I.V."/>
            <person name="Hibbett D.S."/>
            <person name="Martin F."/>
            <person name="Nordberg H.P."/>
            <person name="Cantor M.N."/>
            <person name="Hua S.X."/>
        </authorList>
    </citation>
    <scope>NUCLEOTIDE SEQUENCE [LARGE SCALE GENOMIC DNA]</scope>
    <source>
        <strain evidence="1 2">Marx 270</strain>
    </source>
</reference>
<dbReference type="InParanoid" id="A0A0C3IUI8"/>
<dbReference type="Proteomes" id="UP000054217">
    <property type="component" value="Unassembled WGS sequence"/>
</dbReference>
<evidence type="ECO:0000313" key="1">
    <source>
        <dbReference type="EMBL" id="KIO00533.1"/>
    </source>
</evidence>
<organism evidence="1 2">
    <name type="scientific">Pisolithus tinctorius Marx 270</name>
    <dbReference type="NCBI Taxonomy" id="870435"/>
    <lineage>
        <taxon>Eukaryota</taxon>
        <taxon>Fungi</taxon>
        <taxon>Dikarya</taxon>
        <taxon>Basidiomycota</taxon>
        <taxon>Agaricomycotina</taxon>
        <taxon>Agaricomycetes</taxon>
        <taxon>Agaricomycetidae</taxon>
        <taxon>Boletales</taxon>
        <taxon>Sclerodermatineae</taxon>
        <taxon>Pisolithaceae</taxon>
        <taxon>Pisolithus</taxon>
    </lineage>
</organism>
<protein>
    <submittedName>
        <fullName evidence="1">Uncharacterized protein</fullName>
    </submittedName>
</protein>
<evidence type="ECO:0000313" key="2">
    <source>
        <dbReference type="Proteomes" id="UP000054217"/>
    </source>
</evidence>
<dbReference type="HOGENOM" id="CLU_181699_0_0_1"/>
<dbReference type="OrthoDB" id="2684934at2759"/>
<dbReference type="AlphaFoldDB" id="A0A0C3IUI8"/>
<sequence>MPTEHLPLIEGLEDLPFNETDGNYYMGSVGAEEDHIQVLDNLDDEPDVEGGETSDAGAGIVISAFADNESDDDDPFLDKW</sequence>
<name>A0A0C3IUI8_PISTI</name>